<sequence>MNALDDLGLSPGRVGLTFTVYSGAAVVAVFTSQAVIKRLGAAKSVALFAPMASIALLLIPAGKYFLPLVTPVAYEAAFGGRSPGPRSNPRTWTWKR</sequence>
<gene>
    <name evidence="2" type="ORF">FHX34_108141</name>
</gene>
<protein>
    <submittedName>
        <fullName evidence="2">Uncharacterized protein</fullName>
    </submittedName>
</protein>
<accession>A0A561VCU2</accession>
<comment type="caution">
    <text evidence="2">The sequence shown here is derived from an EMBL/GenBank/DDBJ whole genome shotgun (WGS) entry which is preliminary data.</text>
</comment>
<dbReference type="AlphaFoldDB" id="A0A561VCU2"/>
<dbReference type="RefSeq" id="WP_122978370.1">
    <property type="nucleotide sequence ID" value="NZ_BOMX01000173.1"/>
</dbReference>
<proteinExistence type="predicted"/>
<dbReference type="Proteomes" id="UP000320239">
    <property type="component" value="Unassembled WGS sequence"/>
</dbReference>
<feature type="transmembrane region" description="Helical" evidence="1">
    <location>
        <begin position="45"/>
        <end position="66"/>
    </location>
</feature>
<keyword evidence="1" id="KW-1133">Transmembrane helix</keyword>
<feature type="transmembrane region" description="Helical" evidence="1">
    <location>
        <begin position="14"/>
        <end position="36"/>
    </location>
</feature>
<dbReference type="EMBL" id="VIWY01000008">
    <property type="protein sequence ID" value="TWG09426.1"/>
    <property type="molecule type" value="Genomic_DNA"/>
</dbReference>
<dbReference type="InterPro" id="IPR036259">
    <property type="entry name" value="MFS_trans_sf"/>
</dbReference>
<name>A0A561VCU2_ACTTI</name>
<evidence type="ECO:0000256" key="1">
    <source>
        <dbReference type="SAM" id="Phobius"/>
    </source>
</evidence>
<keyword evidence="1" id="KW-0812">Transmembrane</keyword>
<organism evidence="2 3">
    <name type="scientific">Actinoplanes teichomyceticus</name>
    <dbReference type="NCBI Taxonomy" id="1867"/>
    <lineage>
        <taxon>Bacteria</taxon>
        <taxon>Bacillati</taxon>
        <taxon>Actinomycetota</taxon>
        <taxon>Actinomycetes</taxon>
        <taxon>Micromonosporales</taxon>
        <taxon>Micromonosporaceae</taxon>
        <taxon>Actinoplanes</taxon>
    </lineage>
</organism>
<evidence type="ECO:0000313" key="2">
    <source>
        <dbReference type="EMBL" id="TWG09426.1"/>
    </source>
</evidence>
<evidence type="ECO:0000313" key="3">
    <source>
        <dbReference type="Proteomes" id="UP000320239"/>
    </source>
</evidence>
<keyword evidence="3" id="KW-1185">Reference proteome</keyword>
<dbReference type="SUPFAM" id="SSF103473">
    <property type="entry name" value="MFS general substrate transporter"/>
    <property type="match status" value="1"/>
</dbReference>
<keyword evidence="1" id="KW-0472">Membrane</keyword>
<reference evidence="2 3" key="1">
    <citation type="submission" date="2019-06" db="EMBL/GenBank/DDBJ databases">
        <title>Sequencing the genomes of 1000 actinobacteria strains.</title>
        <authorList>
            <person name="Klenk H.-P."/>
        </authorList>
    </citation>
    <scope>NUCLEOTIDE SEQUENCE [LARGE SCALE GENOMIC DNA]</scope>
    <source>
        <strain evidence="2 3">DSM 43866</strain>
    </source>
</reference>